<evidence type="ECO:0000313" key="3">
    <source>
        <dbReference type="Proteomes" id="UP000198921"/>
    </source>
</evidence>
<dbReference type="Pfam" id="PF00313">
    <property type="entry name" value="CSD"/>
    <property type="match status" value="1"/>
</dbReference>
<reference evidence="3" key="1">
    <citation type="submission" date="2016-10" db="EMBL/GenBank/DDBJ databases">
        <authorList>
            <person name="Varghese N."/>
            <person name="Submissions S."/>
        </authorList>
    </citation>
    <scope>NUCLEOTIDE SEQUENCE [LARGE SCALE GENOMIC DNA]</scope>
    <source>
        <strain evidence="3">DSM 45422</strain>
    </source>
</reference>
<dbReference type="InterPro" id="IPR002059">
    <property type="entry name" value="CSP_DNA-bd"/>
</dbReference>
<name>A0A1H3RJU3_9ACTN</name>
<gene>
    <name evidence="2" type="ORF">SAMN05660209_05177</name>
</gene>
<evidence type="ECO:0000259" key="1">
    <source>
        <dbReference type="Pfam" id="PF00313"/>
    </source>
</evidence>
<dbReference type="Gene3D" id="2.40.50.140">
    <property type="entry name" value="Nucleic acid-binding proteins"/>
    <property type="match status" value="1"/>
</dbReference>
<protein>
    <submittedName>
        <fullName evidence="2">Cold shock protein, CspA family</fullName>
    </submittedName>
</protein>
<keyword evidence="3" id="KW-1185">Reference proteome</keyword>
<dbReference type="RefSeq" id="WP_091162473.1">
    <property type="nucleotide sequence ID" value="NZ_FNOT01000039.1"/>
</dbReference>
<dbReference type="OrthoDB" id="5195005at2"/>
<dbReference type="GO" id="GO:0003676">
    <property type="term" value="F:nucleic acid binding"/>
    <property type="evidence" value="ECO:0007669"/>
    <property type="project" value="InterPro"/>
</dbReference>
<organism evidence="2 3">
    <name type="scientific">Geodermatophilus africanus</name>
    <dbReference type="NCBI Taxonomy" id="1137993"/>
    <lineage>
        <taxon>Bacteria</taxon>
        <taxon>Bacillati</taxon>
        <taxon>Actinomycetota</taxon>
        <taxon>Actinomycetes</taxon>
        <taxon>Geodermatophilales</taxon>
        <taxon>Geodermatophilaceae</taxon>
        <taxon>Geodermatophilus</taxon>
    </lineage>
</organism>
<dbReference type="EMBL" id="FNOT01000039">
    <property type="protein sequence ID" value="SDZ25179.1"/>
    <property type="molecule type" value="Genomic_DNA"/>
</dbReference>
<sequence>MLPNELSDEDLHVGTAKFFKEEKGWGAIASDALPPERDAWVHFSVIDMPGYRFLQEGQAVRLGLLHGQVTGRVKRPERPVWA</sequence>
<dbReference type="InterPro" id="IPR012340">
    <property type="entry name" value="NA-bd_OB-fold"/>
</dbReference>
<dbReference type="SUPFAM" id="SSF50249">
    <property type="entry name" value="Nucleic acid-binding proteins"/>
    <property type="match status" value="1"/>
</dbReference>
<feature type="domain" description="CSD" evidence="1">
    <location>
        <begin position="14"/>
        <end position="61"/>
    </location>
</feature>
<proteinExistence type="predicted"/>
<dbReference type="STRING" id="1137993.SAMN05660209_05177"/>
<dbReference type="AlphaFoldDB" id="A0A1H3RJU3"/>
<evidence type="ECO:0000313" key="2">
    <source>
        <dbReference type="EMBL" id="SDZ25179.1"/>
    </source>
</evidence>
<dbReference type="Proteomes" id="UP000198921">
    <property type="component" value="Unassembled WGS sequence"/>
</dbReference>
<accession>A0A1H3RJU3</accession>